<protein>
    <submittedName>
        <fullName evidence="2">Helix-turn-helix domain-containing protein</fullName>
    </submittedName>
</protein>
<dbReference type="Pfam" id="PF13560">
    <property type="entry name" value="HTH_31"/>
    <property type="match status" value="1"/>
</dbReference>
<organism evidence="2 3">
    <name type="scientific">Mycolicibacterium rutilum</name>
    <name type="common">Mycobacterium rutilum</name>
    <dbReference type="NCBI Taxonomy" id="370526"/>
    <lineage>
        <taxon>Bacteria</taxon>
        <taxon>Bacillati</taxon>
        <taxon>Actinomycetota</taxon>
        <taxon>Actinomycetes</taxon>
        <taxon>Mycobacteriales</taxon>
        <taxon>Mycobacteriaceae</taxon>
        <taxon>Mycolicibacterium</taxon>
    </lineage>
</organism>
<dbReference type="PANTHER" id="PTHR35010">
    <property type="entry name" value="BLL4672 PROTEIN-RELATED"/>
    <property type="match status" value="1"/>
</dbReference>
<dbReference type="InterPro" id="IPR041413">
    <property type="entry name" value="MLTR_LBD"/>
</dbReference>
<dbReference type="RefSeq" id="WP_235632157.1">
    <property type="nucleotide sequence ID" value="NZ_LT629971.1"/>
</dbReference>
<proteinExistence type="predicted"/>
<dbReference type="InterPro" id="IPR010982">
    <property type="entry name" value="Lambda_DNA-bd_dom_sf"/>
</dbReference>
<keyword evidence="3" id="KW-1185">Reference proteome</keyword>
<dbReference type="STRING" id="370526.SAMN04489835_0668"/>
<evidence type="ECO:0000313" key="2">
    <source>
        <dbReference type="EMBL" id="SEH50593.1"/>
    </source>
</evidence>
<dbReference type="Proteomes" id="UP000182915">
    <property type="component" value="Chromosome I"/>
</dbReference>
<dbReference type="AlphaFoldDB" id="A0A1H6IRI0"/>
<feature type="domain" description="HTH cro/C1-type" evidence="1">
    <location>
        <begin position="34"/>
        <end position="79"/>
    </location>
</feature>
<gene>
    <name evidence="2" type="ORF">SAMN04489835_0668</name>
</gene>
<dbReference type="PANTHER" id="PTHR35010:SF2">
    <property type="entry name" value="BLL4672 PROTEIN"/>
    <property type="match status" value="1"/>
</dbReference>
<sequence length="276" mass="30505">MSTSPLAQFLRHQRARRRPEEIGLLGAGQRRVPGLRREEVAARANISVEYYSRLEQGRVRTPSPAVCEALARALGLDELETCHLLDLANPRRSRPGEGSPCVPDGSRLLIDTLSVPAIIQNRYTDVLAANRLAGKLSPNLRVGENRIRAIFTHPYDRAMFVDWDRATANCVAQLRLSIGGDVTAERPAQLIRELMDSSEKFRQLWSRAEVEPAPMSPIRLRHPEIGLLELFAEKLHIAGAHGLALVIYHARPGTSSCSALQRLSAAQGSPPRRVVA</sequence>
<dbReference type="CDD" id="cd00093">
    <property type="entry name" value="HTH_XRE"/>
    <property type="match status" value="1"/>
</dbReference>
<evidence type="ECO:0000259" key="1">
    <source>
        <dbReference type="PROSITE" id="PS50943"/>
    </source>
</evidence>
<dbReference type="Gene3D" id="1.10.260.40">
    <property type="entry name" value="lambda repressor-like DNA-binding domains"/>
    <property type="match status" value="1"/>
</dbReference>
<dbReference type="InterPro" id="IPR001387">
    <property type="entry name" value="Cro/C1-type_HTH"/>
</dbReference>
<dbReference type="Gene3D" id="3.30.450.180">
    <property type="match status" value="1"/>
</dbReference>
<reference evidence="3" key="1">
    <citation type="submission" date="2016-10" db="EMBL/GenBank/DDBJ databases">
        <authorList>
            <person name="Varghese N."/>
            <person name="Submissions S."/>
        </authorList>
    </citation>
    <scope>NUCLEOTIDE SEQUENCE [LARGE SCALE GENOMIC DNA]</scope>
    <source>
        <strain evidence="3">DSM 45405</strain>
    </source>
</reference>
<accession>A0A1H6IRI0</accession>
<dbReference type="SUPFAM" id="SSF47413">
    <property type="entry name" value="lambda repressor-like DNA-binding domains"/>
    <property type="match status" value="1"/>
</dbReference>
<dbReference type="PROSITE" id="PS50943">
    <property type="entry name" value="HTH_CROC1"/>
    <property type="match status" value="1"/>
</dbReference>
<dbReference type="GO" id="GO:0003677">
    <property type="term" value="F:DNA binding"/>
    <property type="evidence" value="ECO:0007669"/>
    <property type="project" value="InterPro"/>
</dbReference>
<dbReference type="EMBL" id="LT629971">
    <property type="protein sequence ID" value="SEH50593.1"/>
    <property type="molecule type" value="Genomic_DNA"/>
</dbReference>
<name>A0A1H6IRI0_MYCRU</name>
<dbReference type="Pfam" id="PF17765">
    <property type="entry name" value="MLTR_LBD"/>
    <property type="match status" value="1"/>
</dbReference>
<evidence type="ECO:0000313" key="3">
    <source>
        <dbReference type="Proteomes" id="UP000182915"/>
    </source>
</evidence>
<dbReference type="SMART" id="SM00530">
    <property type="entry name" value="HTH_XRE"/>
    <property type="match status" value="1"/>
</dbReference>